<dbReference type="GO" id="GO:0043565">
    <property type="term" value="F:sequence-specific DNA binding"/>
    <property type="evidence" value="ECO:0007669"/>
    <property type="project" value="UniProtKB-ARBA"/>
</dbReference>
<dbReference type="Pfam" id="PF05534">
    <property type="entry name" value="HicB"/>
    <property type="match status" value="1"/>
</dbReference>
<sequence>MTTTLPPNTLLIQGQPALITYEPELRLFRGRFLGLTGYCDFMADSLKGLQEQGEISLAEYLADCEARSVAPFEREDKLKTFTLRYPASFSERLAVAAAEQNMSVNSFIVDTLARRMKLR</sequence>
<gene>
    <name evidence="1" type="ORF">ACH50_05330</name>
</gene>
<dbReference type="InterPro" id="IPR010985">
    <property type="entry name" value="Ribbon_hlx_hlx"/>
</dbReference>
<dbReference type="SUPFAM" id="SSF47598">
    <property type="entry name" value="Ribbon-helix-helix"/>
    <property type="match status" value="1"/>
</dbReference>
<comment type="caution">
    <text evidence="1">The sequence shown here is derived from an EMBL/GenBank/DDBJ whole genome shotgun (WGS) entry which is preliminary data.</text>
</comment>
<dbReference type="Gene3D" id="1.10.1220.10">
    <property type="entry name" value="Met repressor-like"/>
    <property type="match status" value="1"/>
</dbReference>
<dbReference type="EMBL" id="LFEJ01000009">
    <property type="protein sequence ID" value="KMV35746.1"/>
    <property type="molecule type" value="Genomic_DNA"/>
</dbReference>
<dbReference type="GO" id="GO:0006355">
    <property type="term" value="P:regulation of DNA-templated transcription"/>
    <property type="evidence" value="ECO:0007669"/>
    <property type="project" value="InterPro"/>
</dbReference>
<dbReference type="STRING" id="1121863.GCA_000621185_01250"/>
<dbReference type="Proteomes" id="UP000037315">
    <property type="component" value="Unassembled WGS sequence"/>
</dbReference>
<name>A0A0J8VRE6_9ENTR</name>
<dbReference type="InterPro" id="IPR008651">
    <property type="entry name" value="Uncharacterised_HicB"/>
</dbReference>
<accession>A0A0J8VRE6</accession>
<dbReference type="PATRIC" id="fig|1656095.3.peg.1757"/>
<reference evidence="1 2" key="1">
    <citation type="submission" date="2015-06" db="EMBL/GenBank/DDBJ databases">
        <title>Genome sequencing of Cronobacter sp. strain DJ34 isolated from petroleum contaminated sludge of Duliajan Oil Fields, Assam, India.</title>
        <authorList>
            <person name="Pal S."/>
            <person name="Banerjee T.D."/>
            <person name="Roy A."/>
            <person name="Sar P."/>
            <person name="Kazy S.K."/>
        </authorList>
    </citation>
    <scope>NUCLEOTIDE SEQUENCE [LARGE SCALE GENOMIC DNA]</scope>
    <source>
        <strain evidence="1 2">DJ34</strain>
    </source>
</reference>
<dbReference type="OrthoDB" id="5297106at2"/>
<dbReference type="AlphaFoldDB" id="A0A0J8VRE6"/>
<dbReference type="RefSeq" id="WP_024557520.1">
    <property type="nucleotide sequence ID" value="NZ_LFEJ01000009.1"/>
</dbReference>
<evidence type="ECO:0000313" key="1">
    <source>
        <dbReference type="EMBL" id="KMV35746.1"/>
    </source>
</evidence>
<keyword evidence="2" id="KW-1185">Reference proteome</keyword>
<dbReference type="InterPro" id="IPR013321">
    <property type="entry name" value="Arc_rbn_hlx_hlx"/>
</dbReference>
<evidence type="ECO:0000313" key="2">
    <source>
        <dbReference type="Proteomes" id="UP000037315"/>
    </source>
</evidence>
<protein>
    <submittedName>
        <fullName evidence="1">DNA repair protein</fullName>
    </submittedName>
</protein>
<organism evidence="1 2">
    <name type="scientific">Franconibacter pulveris</name>
    <dbReference type="NCBI Taxonomy" id="435910"/>
    <lineage>
        <taxon>Bacteria</taxon>
        <taxon>Pseudomonadati</taxon>
        <taxon>Pseudomonadota</taxon>
        <taxon>Gammaproteobacteria</taxon>
        <taxon>Enterobacterales</taxon>
        <taxon>Enterobacteriaceae</taxon>
        <taxon>Franconibacter</taxon>
    </lineage>
</organism>
<proteinExistence type="predicted"/>